<dbReference type="InterPro" id="IPR001667">
    <property type="entry name" value="DDH_dom"/>
</dbReference>
<dbReference type="GO" id="GO:0032259">
    <property type="term" value="P:methylation"/>
    <property type="evidence" value="ECO:0007669"/>
    <property type="project" value="UniProtKB-KW"/>
</dbReference>
<keyword evidence="2" id="KW-0808">Transferase</keyword>
<dbReference type="Gene3D" id="3.90.1640.10">
    <property type="entry name" value="inorganic pyrophosphatase (n-terminal core)"/>
    <property type="match status" value="1"/>
</dbReference>
<dbReference type="PANTHER" id="PTHR47618:SF1">
    <property type="entry name" value="BIFUNCTIONAL OLIGORIBONUCLEASE AND PAP PHOSPHATASE NRNA"/>
    <property type="match status" value="1"/>
</dbReference>
<sequence>MRQAVQRIYQLFAHEDRLLILIDADPDSLASAWALKRLLWRRLAGITITHIRPITRPQNERMVRLLGIPSTPYEQVDPDSFNRKAIVDSQPAHHPNFHGHTYDLIIDHHPYLEDSIATVVDIRPQYGATATIMTEYLRAARIKPSLKLATALYYAIKTDTNNFERPAIGADVRAFHYLFPFTRTPLVRRLEFAELNLKMLEYLKSGLKRLRRRGNRLYTFLGEVPTPDIMVIMADFLLRVEEISWTIVGGIYEDKLIVIFRNDGLRKNAGRVAHKAFGKLGSAGGHAASARAEVPLGNLKDEMPQWTSQWQEWQDYIIQRVEKQR</sequence>
<comment type="caution">
    <text evidence="2">The sequence shown here is derived from an EMBL/GenBank/DDBJ whole genome shotgun (WGS) entry which is preliminary data.</text>
</comment>
<dbReference type="EMBL" id="DTMF01000049">
    <property type="protein sequence ID" value="HGF33116.1"/>
    <property type="molecule type" value="Genomic_DNA"/>
</dbReference>
<reference evidence="2" key="1">
    <citation type="journal article" date="2020" name="mSystems">
        <title>Genome- and Community-Level Interaction Insights into Carbon Utilization and Element Cycling Functions of Hydrothermarchaeota in Hydrothermal Sediment.</title>
        <authorList>
            <person name="Zhou Z."/>
            <person name="Liu Y."/>
            <person name="Xu W."/>
            <person name="Pan J."/>
            <person name="Luo Z.H."/>
            <person name="Li M."/>
        </authorList>
    </citation>
    <scope>NUCLEOTIDE SEQUENCE [LARGE SCALE GENOMIC DNA]</scope>
    <source>
        <strain evidence="2">SpSt-897</strain>
    </source>
</reference>
<evidence type="ECO:0000313" key="2">
    <source>
        <dbReference type="EMBL" id="HGF33116.1"/>
    </source>
</evidence>
<name>A0A7C3UWB9_9BACT</name>
<dbReference type="InterPro" id="IPR051319">
    <property type="entry name" value="Oligoribo/pAp-PDE_c-di-AMP_PDE"/>
</dbReference>
<dbReference type="SUPFAM" id="SSF64182">
    <property type="entry name" value="DHH phosphoesterases"/>
    <property type="match status" value="1"/>
</dbReference>
<proteinExistence type="predicted"/>
<evidence type="ECO:0000259" key="1">
    <source>
        <dbReference type="Pfam" id="PF01368"/>
    </source>
</evidence>
<keyword evidence="2" id="KW-0489">Methyltransferase</keyword>
<feature type="domain" description="DDH" evidence="1">
    <location>
        <begin position="19"/>
        <end position="156"/>
    </location>
</feature>
<dbReference type="PANTHER" id="PTHR47618">
    <property type="entry name" value="BIFUNCTIONAL OLIGORIBONUCLEASE AND PAP PHOSPHATASE NRNA"/>
    <property type="match status" value="1"/>
</dbReference>
<protein>
    <submittedName>
        <fullName evidence="2">Phosphoethanolamine methyltransferase</fullName>
    </submittedName>
</protein>
<dbReference type="Pfam" id="PF01368">
    <property type="entry name" value="DHH"/>
    <property type="match status" value="1"/>
</dbReference>
<gene>
    <name evidence="2" type="ORF">ENW96_01855</name>
</gene>
<dbReference type="GO" id="GO:0008168">
    <property type="term" value="F:methyltransferase activity"/>
    <property type="evidence" value="ECO:0007669"/>
    <property type="project" value="UniProtKB-KW"/>
</dbReference>
<dbReference type="AlphaFoldDB" id="A0A7C3UWB9"/>
<organism evidence="2">
    <name type="scientific">Desulfobacca acetoxidans</name>
    <dbReference type="NCBI Taxonomy" id="60893"/>
    <lineage>
        <taxon>Bacteria</taxon>
        <taxon>Pseudomonadati</taxon>
        <taxon>Thermodesulfobacteriota</taxon>
        <taxon>Desulfobaccia</taxon>
        <taxon>Desulfobaccales</taxon>
        <taxon>Desulfobaccaceae</taxon>
        <taxon>Desulfobacca</taxon>
    </lineage>
</organism>
<dbReference type="InterPro" id="IPR038763">
    <property type="entry name" value="DHH_sf"/>
</dbReference>
<accession>A0A7C3UWB9</accession>